<feature type="region of interest" description="Disordered" evidence="1">
    <location>
        <begin position="32"/>
        <end position="53"/>
    </location>
</feature>
<dbReference type="EMBL" id="SWLB01000011">
    <property type="protein sequence ID" value="KAF3332560.1"/>
    <property type="molecule type" value="Genomic_DNA"/>
</dbReference>
<proteinExistence type="predicted"/>
<feature type="domain" description="DUF7887" evidence="3">
    <location>
        <begin position="56"/>
        <end position="117"/>
    </location>
</feature>
<dbReference type="PANTHER" id="PTHR38389">
    <property type="entry name" value="DNA-DIRECTED RNA POLYMERASE SUBUNIT BETA"/>
    <property type="match status" value="1"/>
</dbReference>
<keyword evidence="2" id="KW-0472">Membrane</keyword>
<protein>
    <recommendedName>
        <fullName evidence="3">DUF7887 domain-containing protein</fullName>
    </recommendedName>
</protein>
<keyword evidence="5" id="KW-1185">Reference proteome</keyword>
<dbReference type="Pfam" id="PF25397">
    <property type="entry name" value="DUF7887"/>
    <property type="match status" value="1"/>
</dbReference>
<dbReference type="Proteomes" id="UP000623129">
    <property type="component" value="Unassembled WGS sequence"/>
</dbReference>
<evidence type="ECO:0000256" key="1">
    <source>
        <dbReference type="SAM" id="MobiDB-lite"/>
    </source>
</evidence>
<feature type="transmembrane region" description="Helical" evidence="2">
    <location>
        <begin position="98"/>
        <end position="114"/>
    </location>
</feature>
<evidence type="ECO:0000256" key="2">
    <source>
        <dbReference type="SAM" id="Phobius"/>
    </source>
</evidence>
<keyword evidence="2" id="KW-0812">Transmembrane</keyword>
<accession>A0A833QTV9</accession>
<dbReference type="InterPro" id="IPR057209">
    <property type="entry name" value="DUF7887"/>
</dbReference>
<reference evidence="4" key="1">
    <citation type="submission" date="2020-01" db="EMBL/GenBank/DDBJ databases">
        <title>Genome sequence of Kobresia littledalei, the first chromosome-level genome in the family Cyperaceae.</title>
        <authorList>
            <person name="Qu G."/>
        </authorList>
    </citation>
    <scope>NUCLEOTIDE SEQUENCE</scope>
    <source>
        <strain evidence="4">C.B.Clarke</strain>
        <tissue evidence="4">Leaf</tissue>
    </source>
</reference>
<feature type="transmembrane region" description="Helical" evidence="2">
    <location>
        <begin position="60"/>
        <end position="78"/>
    </location>
</feature>
<dbReference type="AlphaFoldDB" id="A0A833QTV9"/>
<name>A0A833QTV9_9POAL</name>
<dbReference type="PANTHER" id="PTHR38389:SF1">
    <property type="entry name" value="DNA-DIRECTED RNA POLYMERASE SUBUNIT BETA"/>
    <property type="match status" value="1"/>
</dbReference>
<gene>
    <name evidence="4" type="ORF">FCM35_KLT02137</name>
</gene>
<organism evidence="4 5">
    <name type="scientific">Carex littledalei</name>
    <dbReference type="NCBI Taxonomy" id="544730"/>
    <lineage>
        <taxon>Eukaryota</taxon>
        <taxon>Viridiplantae</taxon>
        <taxon>Streptophyta</taxon>
        <taxon>Embryophyta</taxon>
        <taxon>Tracheophyta</taxon>
        <taxon>Spermatophyta</taxon>
        <taxon>Magnoliopsida</taxon>
        <taxon>Liliopsida</taxon>
        <taxon>Poales</taxon>
        <taxon>Cyperaceae</taxon>
        <taxon>Cyperoideae</taxon>
        <taxon>Cariceae</taxon>
        <taxon>Carex</taxon>
        <taxon>Carex subgen. Euthyceras</taxon>
    </lineage>
</organism>
<dbReference type="OrthoDB" id="1937164at2759"/>
<evidence type="ECO:0000259" key="3">
    <source>
        <dbReference type="Pfam" id="PF25397"/>
    </source>
</evidence>
<comment type="caution">
    <text evidence="4">The sequence shown here is derived from an EMBL/GenBank/DDBJ whole genome shotgun (WGS) entry which is preliminary data.</text>
</comment>
<feature type="compositionally biased region" description="Polar residues" evidence="1">
    <location>
        <begin position="42"/>
        <end position="53"/>
    </location>
</feature>
<sequence>MLSFGLKSCVFSERSHFQLGRREARRFRLSMKAKKPSLGETAKQTNSDTNSSPYKISKSLIARAGVVLFALGFIDAGYSGDWSRVGVITRENEELLKFAAFLVIPLCIFLLISIPKDEKT</sequence>
<evidence type="ECO:0000313" key="5">
    <source>
        <dbReference type="Proteomes" id="UP000623129"/>
    </source>
</evidence>
<evidence type="ECO:0000313" key="4">
    <source>
        <dbReference type="EMBL" id="KAF3332560.1"/>
    </source>
</evidence>
<keyword evidence="2" id="KW-1133">Transmembrane helix</keyword>